<reference evidence="5 6" key="1">
    <citation type="submission" date="2018-06" db="EMBL/GenBank/DDBJ databases">
        <authorList>
            <consortium name="Pathogen Informatics"/>
            <person name="Doyle S."/>
        </authorList>
    </citation>
    <scope>NUCLEOTIDE SEQUENCE [LARGE SCALE GENOMIC DNA]</scope>
    <source>
        <strain evidence="5 6">NCTC11112</strain>
    </source>
</reference>
<dbReference type="AlphaFoldDB" id="A0A376MX06"/>
<evidence type="ECO:0000313" key="5">
    <source>
        <dbReference type="EMBL" id="STG54943.1"/>
    </source>
</evidence>
<dbReference type="Gene3D" id="2.40.170.20">
    <property type="entry name" value="TonB-dependent receptor, beta-barrel domain"/>
    <property type="match status" value="1"/>
</dbReference>
<dbReference type="GO" id="GO:0009279">
    <property type="term" value="C:cell outer membrane"/>
    <property type="evidence" value="ECO:0007669"/>
    <property type="project" value="UniProtKB-SubCell"/>
</dbReference>
<sequence length="77" mass="8714">MDIKADDPGGLTNAEWKSNPQQAPRAEQYDTRKTIKQTQAGLRYERSLSSRDDISVMMYAGERETTQYQSIPDDTSA</sequence>
<feature type="region of interest" description="Disordered" evidence="4">
    <location>
        <begin position="1"/>
        <end position="44"/>
    </location>
</feature>
<comment type="subcellular location">
    <subcellularLocation>
        <location evidence="1">Cell outer membrane</location>
    </subcellularLocation>
</comment>
<accession>A0A376MX06</accession>
<evidence type="ECO:0000256" key="2">
    <source>
        <dbReference type="ARBA" id="ARBA00023136"/>
    </source>
</evidence>
<dbReference type="InterPro" id="IPR036942">
    <property type="entry name" value="Beta-barrel_TonB_sf"/>
</dbReference>
<evidence type="ECO:0000256" key="1">
    <source>
        <dbReference type="ARBA" id="ARBA00004442"/>
    </source>
</evidence>
<proteinExistence type="predicted"/>
<gene>
    <name evidence="5" type="ORF">NCTC11112_05550</name>
</gene>
<protein>
    <submittedName>
        <fullName evidence="5">TonB-dependent receptor</fullName>
    </submittedName>
</protein>
<evidence type="ECO:0000256" key="3">
    <source>
        <dbReference type="ARBA" id="ARBA00023237"/>
    </source>
</evidence>
<evidence type="ECO:0000313" key="6">
    <source>
        <dbReference type="Proteomes" id="UP000254817"/>
    </source>
</evidence>
<keyword evidence="5" id="KW-0675">Receptor</keyword>
<keyword evidence="2" id="KW-0472">Membrane</keyword>
<evidence type="ECO:0000256" key="4">
    <source>
        <dbReference type="SAM" id="MobiDB-lite"/>
    </source>
</evidence>
<dbReference type="Proteomes" id="UP000254817">
    <property type="component" value="Unassembled WGS sequence"/>
</dbReference>
<name>A0A376MX06_ECOLX</name>
<organism evidence="5 6">
    <name type="scientific">Escherichia coli</name>
    <dbReference type="NCBI Taxonomy" id="562"/>
    <lineage>
        <taxon>Bacteria</taxon>
        <taxon>Pseudomonadati</taxon>
        <taxon>Pseudomonadota</taxon>
        <taxon>Gammaproteobacteria</taxon>
        <taxon>Enterobacterales</taxon>
        <taxon>Enterobacteriaceae</taxon>
        <taxon>Escherichia</taxon>
    </lineage>
</organism>
<dbReference type="EMBL" id="UGAW01000001">
    <property type="protein sequence ID" value="STG54943.1"/>
    <property type="molecule type" value="Genomic_DNA"/>
</dbReference>
<keyword evidence="3" id="KW-0998">Cell outer membrane</keyword>